<organism evidence="1 2">
    <name type="scientific">Apodospora peruviana</name>
    <dbReference type="NCBI Taxonomy" id="516989"/>
    <lineage>
        <taxon>Eukaryota</taxon>
        <taxon>Fungi</taxon>
        <taxon>Dikarya</taxon>
        <taxon>Ascomycota</taxon>
        <taxon>Pezizomycotina</taxon>
        <taxon>Sordariomycetes</taxon>
        <taxon>Sordariomycetidae</taxon>
        <taxon>Sordariales</taxon>
        <taxon>Lasiosphaeriaceae</taxon>
        <taxon>Apodospora</taxon>
    </lineage>
</organism>
<dbReference type="AlphaFoldDB" id="A0AAE0IDB8"/>
<sequence length="347" mass="38161">MTWTGQRDCANNRELHDVSNCPVMDQIPQLRAEFLEALNWSSAWTSNDWSVSAVPDTSLRHSARQTRDWKVPRTYPQNRAPSMSLIIGSDPPQLERALAAADGLLAGMRVLDKAEPLDQVRQPDNITLYDEFCLLDYAGDVSRATTALGDDPPPFQSHEQVSSMELLPLMRPDLPAILGADGRYRDGSTNTTNLVHRKNPLRLPTCYNGAPTDGDASTQWTVLRCLRQAIVAHHRRFQEVIGNSPAPATSKLIHAYPNAKAIWEKGILTFRDILSGMSPTGLADVFAFASLSYAVSILLLEYGRLKREHILLGLEVWRDSRAGGFCLAGADAVFRGGDPVAAASKAD</sequence>
<accession>A0AAE0IDB8</accession>
<keyword evidence="2" id="KW-1185">Reference proteome</keyword>
<protein>
    <submittedName>
        <fullName evidence="1">Uncharacterized protein</fullName>
    </submittedName>
</protein>
<dbReference type="Proteomes" id="UP001283341">
    <property type="component" value="Unassembled WGS sequence"/>
</dbReference>
<evidence type="ECO:0000313" key="1">
    <source>
        <dbReference type="EMBL" id="KAK3322976.1"/>
    </source>
</evidence>
<reference evidence="1" key="1">
    <citation type="journal article" date="2023" name="Mol. Phylogenet. Evol.">
        <title>Genome-scale phylogeny and comparative genomics of the fungal order Sordariales.</title>
        <authorList>
            <person name="Hensen N."/>
            <person name="Bonometti L."/>
            <person name="Westerberg I."/>
            <person name="Brannstrom I.O."/>
            <person name="Guillou S."/>
            <person name="Cros-Aarteil S."/>
            <person name="Calhoun S."/>
            <person name="Haridas S."/>
            <person name="Kuo A."/>
            <person name="Mondo S."/>
            <person name="Pangilinan J."/>
            <person name="Riley R."/>
            <person name="LaButti K."/>
            <person name="Andreopoulos B."/>
            <person name="Lipzen A."/>
            <person name="Chen C."/>
            <person name="Yan M."/>
            <person name="Daum C."/>
            <person name="Ng V."/>
            <person name="Clum A."/>
            <person name="Steindorff A."/>
            <person name="Ohm R.A."/>
            <person name="Martin F."/>
            <person name="Silar P."/>
            <person name="Natvig D.O."/>
            <person name="Lalanne C."/>
            <person name="Gautier V."/>
            <person name="Ament-Velasquez S.L."/>
            <person name="Kruys A."/>
            <person name="Hutchinson M.I."/>
            <person name="Powell A.J."/>
            <person name="Barry K."/>
            <person name="Miller A.N."/>
            <person name="Grigoriev I.V."/>
            <person name="Debuchy R."/>
            <person name="Gladieux P."/>
            <person name="Hiltunen Thoren M."/>
            <person name="Johannesson H."/>
        </authorList>
    </citation>
    <scope>NUCLEOTIDE SEQUENCE</scope>
    <source>
        <strain evidence="1">CBS 118394</strain>
    </source>
</reference>
<name>A0AAE0IDB8_9PEZI</name>
<proteinExistence type="predicted"/>
<comment type="caution">
    <text evidence="1">The sequence shown here is derived from an EMBL/GenBank/DDBJ whole genome shotgun (WGS) entry which is preliminary data.</text>
</comment>
<evidence type="ECO:0000313" key="2">
    <source>
        <dbReference type="Proteomes" id="UP001283341"/>
    </source>
</evidence>
<dbReference type="EMBL" id="JAUEDM010000003">
    <property type="protein sequence ID" value="KAK3322976.1"/>
    <property type="molecule type" value="Genomic_DNA"/>
</dbReference>
<gene>
    <name evidence="1" type="ORF">B0H66DRAFT_217945</name>
</gene>
<reference evidence="1" key="2">
    <citation type="submission" date="2023-06" db="EMBL/GenBank/DDBJ databases">
        <authorList>
            <consortium name="Lawrence Berkeley National Laboratory"/>
            <person name="Haridas S."/>
            <person name="Hensen N."/>
            <person name="Bonometti L."/>
            <person name="Westerberg I."/>
            <person name="Brannstrom I.O."/>
            <person name="Guillou S."/>
            <person name="Cros-Aarteil S."/>
            <person name="Calhoun S."/>
            <person name="Kuo A."/>
            <person name="Mondo S."/>
            <person name="Pangilinan J."/>
            <person name="Riley R."/>
            <person name="Labutti K."/>
            <person name="Andreopoulos B."/>
            <person name="Lipzen A."/>
            <person name="Chen C."/>
            <person name="Yanf M."/>
            <person name="Daum C."/>
            <person name="Ng V."/>
            <person name="Clum A."/>
            <person name="Steindorff A."/>
            <person name="Ohm R."/>
            <person name="Martin F."/>
            <person name="Silar P."/>
            <person name="Natvig D."/>
            <person name="Lalanne C."/>
            <person name="Gautier V."/>
            <person name="Ament-Velasquez S.L."/>
            <person name="Kruys A."/>
            <person name="Hutchinson M.I."/>
            <person name="Powell A.J."/>
            <person name="Barry K."/>
            <person name="Miller A.N."/>
            <person name="Grigoriev I.V."/>
            <person name="Debuchy R."/>
            <person name="Gladieux P."/>
            <person name="Thoren M.H."/>
            <person name="Johannesson H."/>
        </authorList>
    </citation>
    <scope>NUCLEOTIDE SEQUENCE</scope>
    <source>
        <strain evidence="1">CBS 118394</strain>
    </source>
</reference>